<organism evidence="4 5">
    <name type="scientific">Aspergillus oryzae</name>
    <name type="common">Yellow koji mold</name>
    <dbReference type="NCBI Taxonomy" id="5062"/>
    <lineage>
        <taxon>Eukaryota</taxon>
        <taxon>Fungi</taxon>
        <taxon>Dikarya</taxon>
        <taxon>Ascomycota</taxon>
        <taxon>Pezizomycotina</taxon>
        <taxon>Eurotiomycetes</taxon>
        <taxon>Eurotiomycetidae</taxon>
        <taxon>Eurotiales</taxon>
        <taxon>Aspergillaceae</taxon>
        <taxon>Aspergillus</taxon>
        <taxon>Aspergillus subgen. Circumdati</taxon>
    </lineage>
</organism>
<keyword evidence="1" id="KW-0175">Coiled coil</keyword>
<proteinExistence type="predicted"/>
<evidence type="ECO:0000256" key="1">
    <source>
        <dbReference type="SAM" id="Coils"/>
    </source>
</evidence>
<evidence type="ECO:0000256" key="2">
    <source>
        <dbReference type="SAM" id="MobiDB-lite"/>
    </source>
</evidence>
<dbReference type="PRINTS" id="PR00625">
    <property type="entry name" value="JDOMAIN"/>
</dbReference>
<feature type="region of interest" description="Disordered" evidence="2">
    <location>
        <begin position="1"/>
        <end position="51"/>
    </location>
</feature>
<dbReference type="SUPFAM" id="SSF46565">
    <property type="entry name" value="Chaperone J-domain"/>
    <property type="match status" value="1"/>
</dbReference>
<dbReference type="SMART" id="SM00271">
    <property type="entry name" value="DnaJ"/>
    <property type="match status" value="1"/>
</dbReference>
<accession>A0A1S9DX66</accession>
<evidence type="ECO:0000259" key="3">
    <source>
        <dbReference type="PROSITE" id="PS50076"/>
    </source>
</evidence>
<feature type="compositionally biased region" description="Acidic residues" evidence="2">
    <location>
        <begin position="161"/>
        <end position="171"/>
    </location>
</feature>
<dbReference type="InterPro" id="IPR036869">
    <property type="entry name" value="J_dom_sf"/>
</dbReference>
<reference evidence="4 5" key="1">
    <citation type="submission" date="2016-10" db="EMBL/GenBank/DDBJ databases">
        <title>Genome sequencing of Aspergillus oryzae BCC7051.</title>
        <authorList>
            <person name="Thammarongtham C."/>
            <person name="Vorapreeda T."/>
            <person name="Nookaew I."/>
            <person name="Srisuk T."/>
            <person name="Land M."/>
            <person name="Jeennor S."/>
            <person name="Laoteng K."/>
        </authorList>
    </citation>
    <scope>NUCLEOTIDE SEQUENCE [LARGE SCALE GENOMIC DNA]</scope>
    <source>
        <strain evidence="4 5">BCC7051</strain>
    </source>
</reference>
<dbReference type="PANTHER" id="PTHR43908">
    <property type="entry name" value="AT29763P-RELATED"/>
    <property type="match status" value="1"/>
</dbReference>
<dbReference type="GO" id="GO:0030544">
    <property type="term" value="F:Hsp70 protein binding"/>
    <property type="evidence" value="ECO:0007669"/>
    <property type="project" value="TreeGrafter"/>
</dbReference>
<dbReference type="InterPro" id="IPR001623">
    <property type="entry name" value="DnaJ_domain"/>
</dbReference>
<dbReference type="PROSITE" id="PS50076">
    <property type="entry name" value="DNAJ_2"/>
    <property type="match status" value="1"/>
</dbReference>
<keyword evidence="4" id="KW-0346">Stress response</keyword>
<dbReference type="Pfam" id="PF00226">
    <property type="entry name" value="DnaJ"/>
    <property type="match status" value="1"/>
</dbReference>
<sequence>MGKSAKRKREREKALLEQGRLSELNVDSDGDELMDRESAVQHGDSTESESRFYTLEHRAEATRIQQLEDKDYYGILGLENDCTAKDIRKAYLKLGRLTHPDQNKYGDAQVAFKKLAEAYDVLHHPKSRAEYDLIGLQYKRNRARNAEKVFGEAFANSAAGDESEDASDDSGLEDKHKLPEPDVEVVRVYSEATELVNQYLAPHDTLPPKSVEKAILELNKKIKKINQESGRPEDEGLIKVHLLFGFACSYREAGKKGGNNPEDLIRIQKQFDHVKKVFYYPSSWQLPNIPGVTANPPETGKGNLADQEAAKRIIGYIPSSGFCGPSFIVENPSLPTGMLIEQYGDINGDMARAYLALPEAEKKDVRGSQERYSKADRTKYDRILGWCNVLSSKWNPDTRGCLPKSYGLIRFKDGRTDILSRTALRKVLGARTADAEVNRFYRELGITPPWAAMPRFQALPGPQRALIEGAYYSNILRSQGPDKANRSGITRREFYGKTSEDTIRTLVEQNQQQQRQIEELTKSITEILKRMKVIRLDFIARSAESPLANVQSIVDSFLRPLWHQAYNQVDLIHIGELHGDVQLLRQILMGACCAPNGTIEICGTSVRFDDPNGDTALHRLYRDMSSAYEKSGRCLDLPSKYASEVKRRGFVHVAERAYVLPLTTRGNIDLLNDIIANWADGFEAYSLELLITELGKRYLEIFSGYASARQSLRKGVDGYLEM</sequence>
<dbReference type="PANTHER" id="PTHR43908:SF3">
    <property type="entry name" value="AT29763P-RELATED"/>
    <property type="match status" value="1"/>
</dbReference>
<dbReference type="VEuPathDB" id="FungiDB:AO090166000009"/>
<comment type="caution">
    <text evidence="4">The sequence shown here is derived from an EMBL/GenBank/DDBJ whole genome shotgun (WGS) entry which is preliminary data.</text>
</comment>
<feature type="region of interest" description="Disordered" evidence="2">
    <location>
        <begin position="157"/>
        <end position="177"/>
    </location>
</feature>
<dbReference type="VEuPathDB" id="FungiDB:AO090166000010"/>
<evidence type="ECO:0000313" key="4">
    <source>
        <dbReference type="EMBL" id="OOO13658.1"/>
    </source>
</evidence>
<gene>
    <name evidence="4" type="ORF">OAory_01014070</name>
</gene>
<feature type="compositionally biased region" description="Basic and acidic residues" evidence="2">
    <location>
        <begin position="33"/>
        <end position="51"/>
    </location>
</feature>
<dbReference type="Proteomes" id="UP000190312">
    <property type="component" value="Unassembled WGS sequence"/>
</dbReference>
<feature type="compositionally biased region" description="Basic residues" evidence="2">
    <location>
        <begin position="1"/>
        <end position="10"/>
    </location>
</feature>
<dbReference type="CDD" id="cd06257">
    <property type="entry name" value="DnaJ"/>
    <property type="match status" value="1"/>
</dbReference>
<feature type="domain" description="J" evidence="3">
    <location>
        <begin position="71"/>
        <end position="135"/>
    </location>
</feature>
<protein>
    <submittedName>
        <fullName evidence="4">Heat shock protein DnaJ domain protein</fullName>
    </submittedName>
</protein>
<dbReference type="Gene3D" id="1.10.287.110">
    <property type="entry name" value="DnaJ domain"/>
    <property type="match status" value="1"/>
</dbReference>
<dbReference type="GO" id="GO:0071218">
    <property type="term" value="P:cellular response to misfolded protein"/>
    <property type="evidence" value="ECO:0007669"/>
    <property type="project" value="TreeGrafter"/>
</dbReference>
<dbReference type="AlphaFoldDB" id="A0A1S9DX66"/>
<name>A0A1S9DX66_ASPOZ</name>
<feature type="coiled-coil region" evidence="1">
    <location>
        <begin position="503"/>
        <end position="530"/>
    </location>
</feature>
<evidence type="ECO:0000313" key="5">
    <source>
        <dbReference type="Proteomes" id="UP000190312"/>
    </source>
</evidence>
<dbReference type="GO" id="GO:0005789">
    <property type="term" value="C:endoplasmic reticulum membrane"/>
    <property type="evidence" value="ECO:0007669"/>
    <property type="project" value="TreeGrafter"/>
</dbReference>
<dbReference type="InterPro" id="IPR051100">
    <property type="entry name" value="DnaJ_subfamily_B/C"/>
</dbReference>
<dbReference type="EMBL" id="MKZY01000002">
    <property type="protein sequence ID" value="OOO13658.1"/>
    <property type="molecule type" value="Genomic_DNA"/>
</dbReference>
<dbReference type="OrthoDB" id="442087at2759"/>